<keyword evidence="1" id="KW-1133">Transmembrane helix</keyword>
<sequence>MQAVVIIVAPRTLVEDSTKQSVGYLPYAITQLPVDFAIAGSLCILLYKKRTGFQRTRTLINTLILYAVNRCIFTSVVALVEALAVGIAPNAFWFSAAEYVIGQLYANSLLAMLNGQGSIPDGRTSSTTDLNLLPLQSFHTHSHQVALPLQNMTVTGSRADTE</sequence>
<feature type="transmembrane region" description="Helical" evidence="1">
    <location>
        <begin position="59"/>
        <end position="80"/>
    </location>
</feature>
<proteinExistence type="predicted"/>
<evidence type="ECO:0000313" key="3">
    <source>
        <dbReference type="EMBL" id="KAF9063907.1"/>
    </source>
</evidence>
<dbReference type="InterPro" id="IPR045339">
    <property type="entry name" value="DUF6534"/>
</dbReference>
<keyword evidence="1" id="KW-0472">Membrane</keyword>
<protein>
    <recommendedName>
        <fullName evidence="2">DUF6534 domain-containing protein</fullName>
    </recommendedName>
</protein>
<dbReference type="Proteomes" id="UP000772434">
    <property type="component" value="Unassembled WGS sequence"/>
</dbReference>
<reference evidence="3" key="1">
    <citation type="submission" date="2020-11" db="EMBL/GenBank/DDBJ databases">
        <authorList>
            <consortium name="DOE Joint Genome Institute"/>
            <person name="Ahrendt S."/>
            <person name="Riley R."/>
            <person name="Andreopoulos W."/>
            <person name="Labutti K."/>
            <person name="Pangilinan J."/>
            <person name="Ruiz-Duenas F.J."/>
            <person name="Barrasa J.M."/>
            <person name="Sanchez-Garcia M."/>
            <person name="Camarero S."/>
            <person name="Miyauchi S."/>
            <person name="Serrano A."/>
            <person name="Linde D."/>
            <person name="Babiker R."/>
            <person name="Drula E."/>
            <person name="Ayuso-Fernandez I."/>
            <person name="Pacheco R."/>
            <person name="Padilla G."/>
            <person name="Ferreira P."/>
            <person name="Barriuso J."/>
            <person name="Kellner H."/>
            <person name="Castanera R."/>
            <person name="Alfaro M."/>
            <person name="Ramirez L."/>
            <person name="Pisabarro A.G."/>
            <person name="Kuo A."/>
            <person name="Tritt A."/>
            <person name="Lipzen A."/>
            <person name="He G."/>
            <person name="Yan M."/>
            <person name="Ng V."/>
            <person name="Cullen D."/>
            <person name="Martin F."/>
            <person name="Rosso M.-N."/>
            <person name="Henrissat B."/>
            <person name="Hibbett D."/>
            <person name="Martinez A.T."/>
            <person name="Grigoriev I.V."/>
        </authorList>
    </citation>
    <scope>NUCLEOTIDE SEQUENCE</scope>
    <source>
        <strain evidence="3">AH 40177</strain>
    </source>
</reference>
<name>A0A9P5PIM6_9AGAR</name>
<evidence type="ECO:0000313" key="4">
    <source>
        <dbReference type="Proteomes" id="UP000772434"/>
    </source>
</evidence>
<feature type="transmembrane region" description="Helical" evidence="1">
    <location>
        <begin position="24"/>
        <end position="47"/>
    </location>
</feature>
<keyword evidence="4" id="KW-1185">Reference proteome</keyword>
<accession>A0A9P5PIM6</accession>
<dbReference type="Pfam" id="PF20152">
    <property type="entry name" value="DUF6534"/>
    <property type="match status" value="1"/>
</dbReference>
<evidence type="ECO:0000256" key="1">
    <source>
        <dbReference type="SAM" id="Phobius"/>
    </source>
</evidence>
<gene>
    <name evidence="3" type="ORF">BDP27DRAFT_1451026</name>
</gene>
<dbReference type="EMBL" id="JADNRY010000135">
    <property type="protein sequence ID" value="KAF9063907.1"/>
    <property type="molecule type" value="Genomic_DNA"/>
</dbReference>
<comment type="caution">
    <text evidence="3">The sequence shown here is derived from an EMBL/GenBank/DDBJ whole genome shotgun (WGS) entry which is preliminary data.</text>
</comment>
<dbReference type="AlphaFoldDB" id="A0A9P5PIM6"/>
<evidence type="ECO:0000259" key="2">
    <source>
        <dbReference type="Pfam" id="PF20152"/>
    </source>
</evidence>
<organism evidence="3 4">
    <name type="scientific">Rhodocollybia butyracea</name>
    <dbReference type="NCBI Taxonomy" id="206335"/>
    <lineage>
        <taxon>Eukaryota</taxon>
        <taxon>Fungi</taxon>
        <taxon>Dikarya</taxon>
        <taxon>Basidiomycota</taxon>
        <taxon>Agaricomycotina</taxon>
        <taxon>Agaricomycetes</taxon>
        <taxon>Agaricomycetidae</taxon>
        <taxon>Agaricales</taxon>
        <taxon>Marasmiineae</taxon>
        <taxon>Omphalotaceae</taxon>
        <taxon>Rhodocollybia</taxon>
    </lineage>
</organism>
<dbReference type="OrthoDB" id="2743740at2759"/>
<feature type="domain" description="DUF6534" evidence="2">
    <location>
        <begin position="34"/>
        <end position="115"/>
    </location>
</feature>
<feature type="non-terminal residue" evidence="3">
    <location>
        <position position="1"/>
    </location>
</feature>
<keyword evidence="1" id="KW-0812">Transmembrane</keyword>